<gene>
    <name evidence="1" type="ORF">LCGC14_0814990</name>
</gene>
<proteinExistence type="predicted"/>
<reference evidence="1" key="1">
    <citation type="journal article" date="2015" name="Nature">
        <title>Complex archaea that bridge the gap between prokaryotes and eukaryotes.</title>
        <authorList>
            <person name="Spang A."/>
            <person name="Saw J.H."/>
            <person name="Jorgensen S.L."/>
            <person name="Zaremba-Niedzwiedzka K."/>
            <person name="Martijn J."/>
            <person name="Lind A.E."/>
            <person name="van Eijk R."/>
            <person name="Schleper C."/>
            <person name="Guy L."/>
            <person name="Ettema T.J."/>
        </authorList>
    </citation>
    <scope>NUCLEOTIDE SEQUENCE</scope>
</reference>
<dbReference type="EMBL" id="LAZR01002259">
    <property type="protein sequence ID" value="KKN32349.1"/>
    <property type="molecule type" value="Genomic_DNA"/>
</dbReference>
<protein>
    <submittedName>
        <fullName evidence="1">Uncharacterized protein</fullName>
    </submittedName>
</protein>
<comment type="caution">
    <text evidence="1">The sequence shown here is derived from an EMBL/GenBank/DDBJ whole genome shotgun (WGS) entry which is preliminary data.</text>
</comment>
<evidence type="ECO:0000313" key="1">
    <source>
        <dbReference type="EMBL" id="KKN32349.1"/>
    </source>
</evidence>
<sequence>MKEVLLYKADDGTVFSTAKEAFRRDRKDKKETEEGLADRANWLTSKLRYEFSGGIHTGKKCGCGERVCRSKCFMCLIKEFIDESN</sequence>
<accession>A0A0F9PQ78</accession>
<name>A0A0F9PQ78_9ZZZZ</name>
<dbReference type="AlphaFoldDB" id="A0A0F9PQ78"/>
<organism evidence="1">
    <name type="scientific">marine sediment metagenome</name>
    <dbReference type="NCBI Taxonomy" id="412755"/>
    <lineage>
        <taxon>unclassified sequences</taxon>
        <taxon>metagenomes</taxon>
        <taxon>ecological metagenomes</taxon>
    </lineage>
</organism>